<sequence length="98" mass="11384">MIRNKRIANPSSKSSPIDRRTSHHREEDNPLRDESPPPESSRKVAVFPLRRVTAARDDSTTHFIDLYTSREDLEIAHVIFNEKKHGKDWSILKEGDSY</sequence>
<dbReference type="Proteomes" id="UP001189122">
    <property type="component" value="Unassembled WGS sequence"/>
</dbReference>
<evidence type="ECO:0000313" key="3">
    <source>
        <dbReference type="Proteomes" id="UP001189122"/>
    </source>
</evidence>
<evidence type="ECO:0000313" key="2">
    <source>
        <dbReference type="EMBL" id="CAA6674402.1"/>
    </source>
</evidence>
<keyword evidence="3" id="KW-1185">Reference proteome</keyword>
<name>A0ABN7E954_SPIIN</name>
<reference evidence="3" key="1">
    <citation type="journal article" date="2020" name="Sci. Rep.">
        <title>Chromosome-scale genome assembly for the duckweed Spirodela intermedia, integrating cytogenetic maps, PacBio and Oxford Nanopore libraries.</title>
        <authorList>
            <person name="Hoang P.T.N."/>
            <person name="Fiebig A."/>
            <person name="Novak P."/>
            <person name="Macas J."/>
            <person name="Cao H.X."/>
            <person name="Stepanenko A."/>
            <person name="Chen G."/>
            <person name="Borisjuk N."/>
            <person name="Scholz U."/>
            <person name="Schubert I."/>
        </authorList>
    </citation>
    <scope>NUCLEOTIDE SEQUENCE [LARGE SCALE GENOMIC DNA]</scope>
</reference>
<feature type="compositionally biased region" description="Basic and acidic residues" evidence="1">
    <location>
        <begin position="16"/>
        <end position="35"/>
    </location>
</feature>
<dbReference type="EMBL" id="CACRZD030000107">
    <property type="protein sequence ID" value="CAA6674402.1"/>
    <property type="molecule type" value="Genomic_DNA"/>
</dbReference>
<comment type="caution">
    <text evidence="2">The sequence shown here is derived from an EMBL/GenBank/DDBJ whole genome shotgun (WGS) entry which is preliminary data.</text>
</comment>
<protein>
    <submittedName>
        <fullName evidence="2">Uncharacterized protein</fullName>
    </submittedName>
</protein>
<feature type="region of interest" description="Disordered" evidence="1">
    <location>
        <begin position="1"/>
        <end position="46"/>
    </location>
</feature>
<organism evidence="2 3">
    <name type="scientific">Spirodela intermedia</name>
    <name type="common">Intermediate duckweed</name>
    <dbReference type="NCBI Taxonomy" id="51605"/>
    <lineage>
        <taxon>Eukaryota</taxon>
        <taxon>Viridiplantae</taxon>
        <taxon>Streptophyta</taxon>
        <taxon>Embryophyta</taxon>
        <taxon>Tracheophyta</taxon>
        <taxon>Spermatophyta</taxon>
        <taxon>Magnoliopsida</taxon>
        <taxon>Liliopsida</taxon>
        <taxon>Araceae</taxon>
        <taxon>Lemnoideae</taxon>
        <taxon>Spirodela</taxon>
    </lineage>
</organism>
<gene>
    <name evidence="2" type="ORF">SI7747_UN020760</name>
</gene>
<accession>A0ABN7E954</accession>
<evidence type="ECO:0000256" key="1">
    <source>
        <dbReference type="SAM" id="MobiDB-lite"/>
    </source>
</evidence>
<proteinExistence type="predicted"/>